<dbReference type="InterPro" id="IPR036388">
    <property type="entry name" value="WH-like_DNA-bd_sf"/>
</dbReference>
<evidence type="ECO:0000256" key="1">
    <source>
        <dbReference type="ARBA" id="ARBA00023125"/>
    </source>
</evidence>
<proteinExistence type="predicted"/>
<organism evidence="4 5">
    <name type="scientific">Fragilariopsis cylindrus CCMP1102</name>
    <dbReference type="NCBI Taxonomy" id="635003"/>
    <lineage>
        <taxon>Eukaryota</taxon>
        <taxon>Sar</taxon>
        <taxon>Stramenopiles</taxon>
        <taxon>Ochrophyta</taxon>
        <taxon>Bacillariophyta</taxon>
        <taxon>Bacillariophyceae</taxon>
        <taxon>Bacillariophycidae</taxon>
        <taxon>Bacillariales</taxon>
        <taxon>Bacillariaceae</taxon>
        <taxon>Fragilariopsis</taxon>
    </lineage>
</organism>
<dbReference type="InterPro" id="IPR000232">
    <property type="entry name" value="HSF_DNA-bd"/>
</dbReference>
<evidence type="ECO:0000256" key="2">
    <source>
        <dbReference type="SAM" id="MobiDB-lite"/>
    </source>
</evidence>
<name>A0A1E7EPK9_9STRA</name>
<dbReference type="InParanoid" id="A0A1E7EPK9"/>
<protein>
    <recommendedName>
        <fullName evidence="3">HSF-type DNA-binding domain-containing protein</fullName>
    </recommendedName>
</protein>
<dbReference type="GO" id="GO:0003700">
    <property type="term" value="F:DNA-binding transcription factor activity"/>
    <property type="evidence" value="ECO:0007669"/>
    <property type="project" value="InterPro"/>
</dbReference>
<evidence type="ECO:0000259" key="3">
    <source>
        <dbReference type="Pfam" id="PF00447"/>
    </source>
</evidence>
<sequence>MLALSSMDYSRKMRTSTGLLSAPSQLPDQILALSGTRINNNNDNDNDNESGNDNSGNDNDNDNRNGNKKARKNQSQQQHHRRLTQPLKSFPWKLYTLLERCEYENNKVLLSNEQQPTIVEWLPSGKAFVIYNEGRFAKEILSNFCFGNSTTTSNTTRQNKEGDDNTDDNSACATPLEIFQTNLHLWGFKTSRVIVSTGYNIRNNGGSESGNSNSDSNSILNLTKINNANAHKNSITFITNEAENIENNSNKNCGDGDGGGVSDDVCCVCSHPLFARGFLSKCEVGTTAGTN</sequence>
<reference evidence="4 5" key="1">
    <citation type="submission" date="2016-09" db="EMBL/GenBank/DDBJ databases">
        <title>Extensive genetic diversity and differential bi-allelic expression allows diatom success in the polar Southern Ocean.</title>
        <authorList>
            <consortium name="DOE Joint Genome Institute"/>
            <person name="Mock T."/>
            <person name="Otillar R.P."/>
            <person name="Strauss J."/>
            <person name="Dupont C."/>
            <person name="Frickenhaus S."/>
            <person name="Maumus F."/>
            <person name="Mcmullan M."/>
            <person name="Sanges R."/>
            <person name="Schmutz J."/>
            <person name="Toseland A."/>
            <person name="Valas R."/>
            <person name="Veluchamy A."/>
            <person name="Ward B.J."/>
            <person name="Allen A."/>
            <person name="Barry K."/>
            <person name="Falciatore A."/>
            <person name="Ferrante M."/>
            <person name="Fortunato A.E."/>
            <person name="Gloeckner G."/>
            <person name="Gruber A."/>
            <person name="Hipkin R."/>
            <person name="Janech M."/>
            <person name="Kroth P."/>
            <person name="Leese F."/>
            <person name="Lindquist E."/>
            <person name="Lyon B.R."/>
            <person name="Martin J."/>
            <person name="Mayer C."/>
            <person name="Parker M."/>
            <person name="Quesneville H."/>
            <person name="Raymond J."/>
            <person name="Uhlig C."/>
            <person name="Valentin K.U."/>
            <person name="Worden A.Z."/>
            <person name="Armbrust E.V."/>
            <person name="Bowler C."/>
            <person name="Green B."/>
            <person name="Moulton V."/>
            <person name="Van Oosterhout C."/>
            <person name="Grigoriev I."/>
        </authorList>
    </citation>
    <scope>NUCLEOTIDE SEQUENCE [LARGE SCALE GENOMIC DNA]</scope>
    <source>
        <strain evidence="4 5">CCMP1102</strain>
    </source>
</reference>
<feature type="region of interest" description="Disordered" evidence="2">
    <location>
        <begin position="36"/>
        <end position="85"/>
    </location>
</feature>
<keyword evidence="5" id="KW-1185">Reference proteome</keyword>
<dbReference type="EMBL" id="KV784384">
    <property type="protein sequence ID" value="OEU07716.1"/>
    <property type="molecule type" value="Genomic_DNA"/>
</dbReference>
<gene>
    <name evidence="4" type="ORF">FRACYDRAFT_250739</name>
</gene>
<keyword evidence="1" id="KW-0238">DNA-binding</keyword>
<dbReference type="Pfam" id="PF00447">
    <property type="entry name" value="HSF_DNA-bind"/>
    <property type="match status" value="1"/>
</dbReference>
<evidence type="ECO:0000313" key="5">
    <source>
        <dbReference type="Proteomes" id="UP000095751"/>
    </source>
</evidence>
<accession>A0A1E7EPK9</accession>
<dbReference type="Proteomes" id="UP000095751">
    <property type="component" value="Unassembled WGS sequence"/>
</dbReference>
<feature type="compositionally biased region" description="Basic residues" evidence="2">
    <location>
        <begin position="66"/>
        <end position="83"/>
    </location>
</feature>
<dbReference type="AlphaFoldDB" id="A0A1E7EPK9"/>
<dbReference type="KEGG" id="fcy:FRACYDRAFT_250739"/>
<feature type="domain" description="HSF-type DNA-binding" evidence="3">
    <location>
        <begin position="90"/>
        <end position="148"/>
    </location>
</feature>
<dbReference type="GO" id="GO:0043565">
    <property type="term" value="F:sequence-specific DNA binding"/>
    <property type="evidence" value="ECO:0007669"/>
    <property type="project" value="InterPro"/>
</dbReference>
<dbReference type="Gene3D" id="1.10.10.10">
    <property type="entry name" value="Winged helix-like DNA-binding domain superfamily/Winged helix DNA-binding domain"/>
    <property type="match status" value="1"/>
</dbReference>
<evidence type="ECO:0000313" key="4">
    <source>
        <dbReference type="EMBL" id="OEU07716.1"/>
    </source>
</evidence>